<keyword evidence="2" id="KW-0732">Signal</keyword>
<keyword evidence="3" id="KW-0449">Lipoprotein</keyword>
<dbReference type="AlphaFoldDB" id="A0A090KI80"/>
<dbReference type="InterPro" id="IPR019734">
    <property type="entry name" value="TPR_rpt"/>
</dbReference>
<dbReference type="PATRIC" id="fig|80852.17.peg.1150"/>
<organism evidence="3 4">
    <name type="scientific">Aliivibrio wodanis</name>
    <dbReference type="NCBI Taxonomy" id="80852"/>
    <lineage>
        <taxon>Bacteria</taxon>
        <taxon>Pseudomonadati</taxon>
        <taxon>Pseudomonadota</taxon>
        <taxon>Gammaproteobacteria</taxon>
        <taxon>Vibrionales</taxon>
        <taxon>Vibrionaceae</taxon>
        <taxon>Aliivibrio</taxon>
    </lineage>
</organism>
<proteinExistence type="predicted"/>
<dbReference type="Gene3D" id="1.25.40.10">
    <property type="entry name" value="Tetratricopeptide repeat domain"/>
    <property type="match status" value="1"/>
</dbReference>
<reference evidence="4" key="1">
    <citation type="submission" date="2014-09" db="EMBL/GenBank/DDBJ databases">
        <authorList>
            <person name="Hjerde E."/>
        </authorList>
    </citation>
    <scope>NUCLEOTIDE SEQUENCE [LARGE SCALE GENOMIC DNA]</scope>
    <source>
        <strain evidence="4">06/09/139</strain>
    </source>
</reference>
<feature type="signal peptide" evidence="2">
    <location>
        <begin position="1"/>
        <end position="23"/>
    </location>
</feature>
<dbReference type="SUPFAM" id="SSF48452">
    <property type="entry name" value="TPR-like"/>
    <property type="match status" value="1"/>
</dbReference>
<dbReference type="OrthoDB" id="9769023at2"/>
<dbReference type="PROSITE" id="PS51257">
    <property type="entry name" value="PROKAR_LIPOPROTEIN"/>
    <property type="match status" value="1"/>
</dbReference>
<evidence type="ECO:0000256" key="1">
    <source>
        <dbReference type="PROSITE-ProRule" id="PRU00339"/>
    </source>
</evidence>
<dbReference type="EMBL" id="LN554846">
    <property type="protein sequence ID" value="CED71209.1"/>
    <property type="molecule type" value="Genomic_DNA"/>
</dbReference>
<feature type="repeat" description="TPR" evidence="1">
    <location>
        <begin position="208"/>
        <end position="241"/>
    </location>
</feature>
<evidence type="ECO:0000313" key="3">
    <source>
        <dbReference type="EMBL" id="CED71209.1"/>
    </source>
</evidence>
<keyword evidence="4" id="KW-1185">Reference proteome</keyword>
<dbReference type="Proteomes" id="UP000032427">
    <property type="component" value="Chromosome 1"/>
</dbReference>
<dbReference type="STRING" id="80852.AWOD_I_1123"/>
<gene>
    <name evidence="3" type="ORF">AWOD_I_1123</name>
</gene>
<accession>A0A090KI80</accession>
<dbReference type="InterPro" id="IPR011990">
    <property type="entry name" value="TPR-like_helical_dom_sf"/>
</dbReference>
<dbReference type="PROSITE" id="PS50005">
    <property type="entry name" value="TPR"/>
    <property type="match status" value="1"/>
</dbReference>
<keyword evidence="1" id="KW-0802">TPR repeat</keyword>
<feature type="chain" id="PRO_5001858399" evidence="2">
    <location>
        <begin position="24"/>
        <end position="465"/>
    </location>
</feature>
<sequence>MTSIFKKTIILSFTLLLSGCANLSVGNLFSHYSAQTADTYQLVKSGRAQQAYTEETSEVGGTILANLEQGRISLLSEQYAKSQSDFEAAEQAVRIQSEQAVISVSDSANQVGSLVTNDNLLAYKPADYELGYLHLYLSLNYLQNNDLEGALVEVRKANYIQEKAKKDREKELRLAEKEAKKKGVDANVGAILANYPDVTGDLAAVQNGYLFYYSGLLFEVNRNFSDAYIDYKRALAVAPNNKTVIESVQRLARRLGMRNDIKMLEQKYGAYQVPNSSQSRVIIIDEKGVLPQLSDWRLRLPMWDSRGDFVQYNLALPYYQEMKNETFFPLKLNGNASVSDQISDVTLMARNDLSERMPAMVLRQALRVFAKDELRKTSRKAKEDELANVVLTIFNSLTEQPDTRSWQTLPSTVSVTSQNVNAGSNRIQYLNHELDFTIQKGHTVVVWVSRQGNAVTWWYKQLGEI</sequence>
<dbReference type="GeneID" id="28540687"/>
<name>A0A090KI80_9GAMM</name>
<protein>
    <submittedName>
        <fullName evidence="3">Putative lipoprotein</fullName>
    </submittedName>
</protein>
<dbReference type="KEGG" id="awd:AWOD_I_1123"/>
<dbReference type="HOGENOM" id="CLU_035715_0_0_6"/>
<evidence type="ECO:0000256" key="2">
    <source>
        <dbReference type="SAM" id="SignalP"/>
    </source>
</evidence>
<evidence type="ECO:0000313" key="4">
    <source>
        <dbReference type="Proteomes" id="UP000032427"/>
    </source>
</evidence>